<sequence length="361" mass="40997">MEAAIFRARASPGRYVFHVGSADQVLRFSDALAESRGRANECSLFLGNGFSMAWDRDIFGYQSLFDEADLRDLTVGKEPLFNAFGTHDFETIIEHLHVAEKLAEVYKLSDADFRRNLGNDANVIRTALPRVLAKRHPDSATRVNATQYGFARRFLSEFANIFTVNYDLLLYWAIVDAAGLATYRDGFRNADDGSGLIWHSPDAAKDQNVFYLHGALHLYAKFHELWKLRYAPGQLLVDQIRRNLEANVYPLVVTEGKSEEKLHRISQSPYLKYCYDRLRDLNGSLFIYGFSFSEADKHVIDLLDNNPQLIELYISVYGSPGGDGYDNPLRAGERIEARSRANGLSLRVRYFDAQTAQVWAI</sequence>
<keyword evidence="2" id="KW-1185">Reference proteome</keyword>
<name>A0A8J3K326_9ACTN</name>
<gene>
    <name evidence="1" type="ORF">Cch02nite_49810</name>
</gene>
<dbReference type="InterPro" id="IPR032581">
    <property type="entry name" value="DUF4917"/>
</dbReference>
<dbReference type="AlphaFoldDB" id="A0A8J3K326"/>
<reference evidence="1 2" key="1">
    <citation type="submission" date="2021-01" db="EMBL/GenBank/DDBJ databases">
        <title>Whole genome shotgun sequence of Catellatospora chokoriensis NBRC 107358.</title>
        <authorList>
            <person name="Komaki H."/>
            <person name="Tamura T."/>
        </authorList>
    </citation>
    <scope>NUCLEOTIDE SEQUENCE [LARGE SCALE GENOMIC DNA]</scope>
    <source>
        <strain evidence="1 2">NBRC 107358</strain>
    </source>
</reference>
<evidence type="ECO:0000313" key="1">
    <source>
        <dbReference type="EMBL" id="GIF91537.1"/>
    </source>
</evidence>
<organism evidence="1 2">
    <name type="scientific">Catellatospora chokoriensis</name>
    <dbReference type="NCBI Taxonomy" id="310353"/>
    <lineage>
        <taxon>Bacteria</taxon>
        <taxon>Bacillati</taxon>
        <taxon>Actinomycetota</taxon>
        <taxon>Actinomycetes</taxon>
        <taxon>Micromonosporales</taxon>
        <taxon>Micromonosporaceae</taxon>
        <taxon>Catellatospora</taxon>
    </lineage>
</organism>
<dbReference type="EMBL" id="BONG01000033">
    <property type="protein sequence ID" value="GIF91537.1"/>
    <property type="molecule type" value="Genomic_DNA"/>
</dbReference>
<evidence type="ECO:0000313" key="2">
    <source>
        <dbReference type="Proteomes" id="UP000619293"/>
    </source>
</evidence>
<comment type="caution">
    <text evidence="1">The sequence shown here is derived from an EMBL/GenBank/DDBJ whole genome shotgun (WGS) entry which is preliminary data.</text>
</comment>
<dbReference type="Pfam" id="PF16263">
    <property type="entry name" value="DUF4917"/>
    <property type="match status" value="1"/>
</dbReference>
<protein>
    <submittedName>
        <fullName evidence="1">DUF4917 domain-containing protein</fullName>
    </submittedName>
</protein>
<proteinExistence type="predicted"/>
<accession>A0A8J3K326</accession>
<dbReference type="Proteomes" id="UP000619293">
    <property type="component" value="Unassembled WGS sequence"/>
</dbReference>